<feature type="region of interest" description="Disordered" evidence="5">
    <location>
        <begin position="372"/>
        <end position="396"/>
    </location>
</feature>
<evidence type="ECO:0000256" key="2">
    <source>
        <dbReference type="ARBA" id="ARBA00022618"/>
    </source>
</evidence>
<keyword evidence="4" id="KW-0862">Zinc</keyword>
<keyword evidence="3" id="KW-0131">Cell cycle</keyword>
<dbReference type="SUPFAM" id="SSF57850">
    <property type="entry name" value="RING/U-box"/>
    <property type="match status" value="1"/>
</dbReference>
<dbReference type="EMBL" id="JPOX01000007">
    <property type="protein sequence ID" value="KFX50330.1"/>
    <property type="molecule type" value="Genomic_DNA"/>
</dbReference>
<dbReference type="PANTHER" id="PTHR21540">
    <property type="entry name" value="RING FINGER AND SWIM DOMAIN-CONTAINING PROTEIN 2"/>
    <property type="match status" value="1"/>
</dbReference>
<dbReference type="InterPro" id="IPR039903">
    <property type="entry name" value="Zswim2"/>
</dbReference>
<dbReference type="GO" id="GO:0008270">
    <property type="term" value="F:zinc ion binding"/>
    <property type="evidence" value="ECO:0007669"/>
    <property type="project" value="UniProtKB-KW"/>
</dbReference>
<organism evidence="8">
    <name type="scientific">Talaromyces marneffei PM1</name>
    <dbReference type="NCBI Taxonomy" id="1077442"/>
    <lineage>
        <taxon>Eukaryota</taxon>
        <taxon>Fungi</taxon>
        <taxon>Dikarya</taxon>
        <taxon>Ascomycota</taxon>
        <taxon>Pezizomycotina</taxon>
        <taxon>Eurotiomycetes</taxon>
        <taxon>Eurotiomycetidae</taxon>
        <taxon>Eurotiales</taxon>
        <taxon>Trichocomaceae</taxon>
        <taxon>Talaromyces</taxon>
        <taxon>Talaromyces sect. Talaromyces</taxon>
    </lineage>
</organism>
<dbReference type="PANTHER" id="PTHR21540:SF0">
    <property type="entry name" value="PHD FAMILY PROTEIN"/>
    <property type="match status" value="1"/>
</dbReference>
<dbReference type="HOGENOM" id="CLU_049926_0_0_1"/>
<dbReference type="Pfam" id="PF12861">
    <property type="entry name" value="zf-ANAPC11"/>
    <property type="match status" value="1"/>
</dbReference>
<dbReference type="eggNOG" id="ENOG502QQCT">
    <property type="taxonomic scope" value="Eukaryota"/>
</dbReference>
<gene>
    <name evidence="8" type="ORF">GQ26_0070830</name>
    <name evidence="7" type="ORF">GQ26_0460020</name>
</gene>
<protein>
    <recommendedName>
        <fullName evidence="1">Anaphase-promoting complex subunit 11</fullName>
    </recommendedName>
</protein>
<dbReference type="AlphaFoldDB" id="A0A093VDS9"/>
<feature type="compositionally biased region" description="Polar residues" evidence="5">
    <location>
        <begin position="147"/>
        <end position="158"/>
    </location>
</feature>
<dbReference type="GO" id="GO:0097602">
    <property type="term" value="F:cullin family protein binding"/>
    <property type="evidence" value="ECO:0007669"/>
    <property type="project" value="InterPro"/>
</dbReference>
<dbReference type="InterPro" id="IPR024991">
    <property type="entry name" value="RING-H2_APC11"/>
</dbReference>
<evidence type="ECO:0000313" key="7">
    <source>
        <dbReference type="EMBL" id="KFX42257.1"/>
    </source>
</evidence>
<keyword evidence="4" id="KW-0863">Zinc-finger</keyword>
<reference evidence="8" key="1">
    <citation type="journal article" date="2014" name="PLoS Genet.">
        <title>Signature Gene Expression Reveals Novel Clues to the Molecular Mechanisms of Dimorphic Transition in Penicillium marneffei.</title>
        <authorList>
            <person name="Yang E."/>
            <person name="Wang G."/>
            <person name="Cai J."/>
            <person name="Woo P.C."/>
            <person name="Lau S.K."/>
            <person name="Yuen K.-Y."/>
            <person name="Chow W.-N."/>
            <person name="Lin X."/>
        </authorList>
    </citation>
    <scope>NUCLEOTIDE SEQUENCE [LARGE SCALE GENOMIC DNA]</scope>
    <source>
        <strain evidence="8">PM1</strain>
    </source>
</reference>
<feature type="compositionally biased region" description="Acidic residues" evidence="5">
    <location>
        <begin position="376"/>
        <end position="388"/>
    </location>
</feature>
<evidence type="ECO:0000256" key="4">
    <source>
        <dbReference type="PROSITE-ProRule" id="PRU00175"/>
    </source>
</evidence>
<keyword evidence="4" id="KW-0479">Metal-binding</keyword>
<dbReference type="GO" id="GO:0005680">
    <property type="term" value="C:anaphase-promoting complex"/>
    <property type="evidence" value="ECO:0007669"/>
    <property type="project" value="InterPro"/>
</dbReference>
<evidence type="ECO:0000256" key="3">
    <source>
        <dbReference type="ARBA" id="ARBA00022776"/>
    </source>
</evidence>
<dbReference type="GO" id="GO:0051301">
    <property type="term" value="P:cell division"/>
    <property type="evidence" value="ECO:0007669"/>
    <property type="project" value="UniProtKB-KW"/>
</dbReference>
<sequence>MPNFTEIRDQRPSHLSNILGVAPDFKNNCVGFATTKGRRCALPASNIRGRAQASRLLDEGTILLESGNENIDEILEELAPLLLCRQAHQNQAGQLVYEWSRKVEKFNERRRASAGFLLRSPSPPLYHDSERARRYVALAQNAGRASPQRQASRTNIDETASIERDDNSRSIRIRPAPSRFSDSEQVNIPSNVALANAEKMDQPRNHTPIMPLVSTTRWTPSEINLQTHHARLAEELYGFGLEDSGLHIYSSSSVGTSYVSHDLPRRVDRDEPRTLRPESSNRIPVPQTIFRTPRITISESTHRQPTAAPPRPAQAISEAETSTISRESTRPVQNPARREASRSEEITRRDVEGQCSICFLPLQEDESNLENRYASEDSDDFSGQDEEGSAGSHDVQDGHEDLVWCRGRCGNNFHRECMNSWIETFENSEREPTCPICRAEWVVEQ</sequence>
<dbReference type="InterPro" id="IPR013083">
    <property type="entry name" value="Znf_RING/FYVE/PHD"/>
</dbReference>
<evidence type="ECO:0000259" key="6">
    <source>
        <dbReference type="PROSITE" id="PS50089"/>
    </source>
</evidence>
<comment type="caution">
    <text evidence="8">The sequence shown here is derived from an EMBL/GenBank/DDBJ whole genome shotgun (WGS) entry which is preliminary data.</text>
</comment>
<dbReference type="Gene3D" id="3.30.40.10">
    <property type="entry name" value="Zinc/RING finger domain, C3HC4 (zinc finger)"/>
    <property type="match status" value="1"/>
</dbReference>
<keyword evidence="3" id="KW-0498">Mitosis</keyword>
<dbReference type="EMBL" id="JPOX01000046">
    <property type="protein sequence ID" value="KFX42257.1"/>
    <property type="molecule type" value="Genomic_DNA"/>
</dbReference>
<dbReference type="InterPro" id="IPR001841">
    <property type="entry name" value="Znf_RING"/>
</dbReference>
<evidence type="ECO:0000313" key="8">
    <source>
        <dbReference type="EMBL" id="KFX50330.1"/>
    </source>
</evidence>
<dbReference type="GO" id="GO:0031145">
    <property type="term" value="P:anaphase-promoting complex-dependent catabolic process"/>
    <property type="evidence" value="ECO:0007669"/>
    <property type="project" value="InterPro"/>
</dbReference>
<evidence type="ECO:0000256" key="5">
    <source>
        <dbReference type="SAM" id="MobiDB-lite"/>
    </source>
</evidence>
<accession>A0A093VDS9</accession>
<evidence type="ECO:0000256" key="1">
    <source>
        <dbReference type="ARBA" id="ARBA00013928"/>
    </source>
</evidence>
<dbReference type="PROSITE" id="PS50089">
    <property type="entry name" value="ZF_RING_2"/>
    <property type="match status" value="1"/>
</dbReference>
<proteinExistence type="predicted"/>
<feature type="region of interest" description="Disordered" evidence="5">
    <location>
        <begin position="140"/>
        <end position="185"/>
    </location>
</feature>
<feature type="compositionally biased region" description="Basic and acidic residues" evidence="5">
    <location>
        <begin position="262"/>
        <end position="276"/>
    </location>
</feature>
<keyword evidence="2" id="KW-0132">Cell division</keyword>
<dbReference type="GO" id="GO:0061630">
    <property type="term" value="F:ubiquitin protein ligase activity"/>
    <property type="evidence" value="ECO:0007669"/>
    <property type="project" value="InterPro"/>
</dbReference>
<feature type="compositionally biased region" description="Polar residues" evidence="5">
    <location>
        <begin position="319"/>
        <end position="332"/>
    </location>
</feature>
<feature type="region of interest" description="Disordered" evidence="5">
    <location>
        <begin position="252"/>
        <end position="347"/>
    </location>
</feature>
<feature type="domain" description="RING-type" evidence="6">
    <location>
        <begin position="355"/>
        <end position="438"/>
    </location>
</feature>
<name>A0A093VDS9_TALMA</name>
<feature type="compositionally biased region" description="Basic and acidic residues" evidence="5">
    <location>
        <begin position="336"/>
        <end position="347"/>
    </location>
</feature>